<dbReference type="AlphaFoldDB" id="A0A6P1YNV3"/>
<sequence>MSVPARAISPEALDEARRLYELTSVPVQQVADMLGIAKSTLNKRARLWGWQRRMARIPGGPMPGLGPGSAPDAGPASVLLSSSAGDRVASERVGLAAPTSRRALIGRLVKRVENEIAAVERLVARAGLSADGAAEAERAARTLAILVRSLRELAALEKNEPGGDEDDAGLRDADAYRRELGETLERVLAGRTAG</sequence>
<dbReference type="EMBL" id="CP048630">
    <property type="protein sequence ID" value="QIB35088.1"/>
    <property type="molecule type" value="Genomic_DNA"/>
</dbReference>
<reference evidence="1 2" key="1">
    <citation type="submission" date="2020-02" db="EMBL/GenBank/DDBJ databases">
        <authorList>
            <person name="Li G."/>
        </authorList>
    </citation>
    <scope>NUCLEOTIDE SEQUENCE [LARGE SCALE GENOMIC DNA]</scope>
    <source>
        <strain evidence="1 2">DSM 102029</strain>
    </source>
</reference>
<proteinExistence type="predicted"/>
<evidence type="ECO:0000313" key="1">
    <source>
        <dbReference type="EMBL" id="QIB35088.1"/>
    </source>
</evidence>
<protein>
    <submittedName>
        <fullName evidence="1">Uncharacterized protein</fullName>
    </submittedName>
</protein>
<gene>
    <name evidence="1" type="ORF">G3A50_16265</name>
</gene>
<accession>A0A6P1YNV3</accession>
<dbReference type="RefSeq" id="WP_163076233.1">
    <property type="nucleotide sequence ID" value="NZ_CP048630.1"/>
</dbReference>
<dbReference type="KEGG" id="apra:G3A50_16265"/>
<dbReference type="Proteomes" id="UP000464751">
    <property type="component" value="Chromosome"/>
</dbReference>
<evidence type="ECO:0000313" key="2">
    <source>
        <dbReference type="Proteomes" id="UP000464751"/>
    </source>
</evidence>
<organism evidence="1 2">
    <name type="scientific">Ancylobacter pratisalsi</name>
    <dbReference type="NCBI Taxonomy" id="1745854"/>
    <lineage>
        <taxon>Bacteria</taxon>
        <taxon>Pseudomonadati</taxon>
        <taxon>Pseudomonadota</taxon>
        <taxon>Alphaproteobacteria</taxon>
        <taxon>Hyphomicrobiales</taxon>
        <taxon>Xanthobacteraceae</taxon>
        <taxon>Ancylobacter</taxon>
    </lineage>
</organism>
<name>A0A6P1YNV3_9HYPH</name>
<keyword evidence="2" id="KW-1185">Reference proteome</keyword>